<protein>
    <submittedName>
        <fullName evidence="2">Uncharacterized protein</fullName>
    </submittedName>
</protein>
<gene>
    <name evidence="2" type="ORF">N7509_012551</name>
</gene>
<reference evidence="2" key="2">
    <citation type="journal article" date="2023" name="IMA Fungus">
        <title>Comparative genomic study of the Penicillium genus elucidates a diverse pangenome and 15 lateral gene transfer events.</title>
        <authorList>
            <person name="Petersen C."/>
            <person name="Sorensen T."/>
            <person name="Nielsen M.R."/>
            <person name="Sondergaard T.E."/>
            <person name="Sorensen J.L."/>
            <person name="Fitzpatrick D.A."/>
            <person name="Frisvad J.C."/>
            <person name="Nielsen K.L."/>
        </authorList>
    </citation>
    <scope>NUCLEOTIDE SEQUENCE</scope>
    <source>
        <strain evidence="2">IBT 29677</strain>
    </source>
</reference>
<reference evidence="2" key="1">
    <citation type="submission" date="2022-12" db="EMBL/GenBank/DDBJ databases">
        <authorList>
            <person name="Petersen C."/>
        </authorList>
    </citation>
    <scope>NUCLEOTIDE SEQUENCE</scope>
    <source>
        <strain evidence="2">IBT 29677</strain>
    </source>
</reference>
<evidence type="ECO:0000313" key="2">
    <source>
        <dbReference type="EMBL" id="KAJ5379432.1"/>
    </source>
</evidence>
<evidence type="ECO:0000256" key="1">
    <source>
        <dbReference type="SAM" id="MobiDB-lite"/>
    </source>
</evidence>
<comment type="caution">
    <text evidence="2">The sequence shown here is derived from an EMBL/GenBank/DDBJ whole genome shotgun (WGS) entry which is preliminary data.</text>
</comment>
<dbReference type="Proteomes" id="UP001147747">
    <property type="component" value="Unassembled WGS sequence"/>
</dbReference>
<name>A0A9W9SJ55_9EURO</name>
<accession>A0A9W9SJ55</accession>
<dbReference type="RefSeq" id="XP_056483218.1">
    <property type="nucleotide sequence ID" value="XM_056637188.1"/>
</dbReference>
<sequence>MTGIRVPCKWFEVDNPQASEIELTVEMIDECINPSLESHSQSTSVSVLKDYPVQRTFQNPSRGARDMSQREANFDNKDPVEFSVEIQVTDSVNHLARMKFNCIEPLQLQLTAERLNRIRDGAA</sequence>
<dbReference type="EMBL" id="JAPZBU010000011">
    <property type="protein sequence ID" value="KAJ5379432.1"/>
    <property type="molecule type" value="Genomic_DNA"/>
</dbReference>
<feature type="compositionally biased region" description="Basic and acidic residues" evidence="1">
    <location>
        <begin position="63"/>
        <end position="76"/>
    </location>
</feature>
<dbReference type="AlphaFoldDB" id="A0A9W9SJ55"/>
<proteinExistence type="predicted"/>
<keyword evidence="3" id="KW-1185">Reference proteome</keyword>
<organism evidence="2 3">
    <name type="scientific">Penicillium cosmopolitanum</name>
    <dbReference type="NCBI Taxonomy" id="1131564"/>
    <lineage>
        <taxon>Eukaryota</taxon>
        <taxon>Fungi</taxon>
        <taxon>Dikarya</taxon>
        <taxon>Ascomycota</taxon>
        <taxon>Pezizomycotina</taxon>
        <taxon>Eurotiomycetes</taxon>
        <taxon>Eurotiomycetidae</taxon>
        <taxon>Eurotiales</taxon>
        <taxon>Aspergillaceae</taxon>
        <taxon>Penicillium</taxon>
    </lineage>
</organism>
<evidence type="ECO:0000313" key="3">
    <source>
        <dbReference type="Proteomes" id="UP001147747"/>
    </source>
</evidence>
<dbReference type="GeneID" id="81376168"/>
<feature type="region of interest" description="Disordered" evidence="1">
    <location>
        <begin position="57"/>
        <end position="76"/>
    </location>
</feature>